<dbReference type="Proteomes" id="UP000076927">
    <property type="component" value="Chromosome"/>
</dbReference>
<evidence type="ECO:0000256" key="1">
    <source>
        <dbReference type="SAM" id="SignalP"/>
    </source>
</evidence>
<accession>A0A172TER8</accession>
<feature type="chain" id="PRO_5038878967" description="Stress protein" evidence="1">
    <location>
        <begin position="20"/>
        <end position="141"/>
    </location>
</feature>
<dbReference type="KEGG" id="pswu:SY83_02960"/>
<dbReference type="STRING" id="1178515.SY83_02960"/>
<keyword evidence="1" id="KW-0732">Signal</keyword>
<evidence type="ECO:0000313" key="3">
    <source>
        <dbReference type="Proteomes" id="UP000076927"/>
    </source>
</evidence>
<keyword evidence="3" id="KW-1185">Reference proteome</keyword>
<evidence type="ECO:0008006" key="4">
    <source>
        <dbReference type="Google" id="ProtNLM"/>
    </source>
</evidence>
<dbReference type="EMBL" id="CP011388">
    <property type="protein sequence ID" value="ANE45452.1"/>
    <property type="molecule type" value="Genomic_DNA"/>
</dbReference>
<gene>
    <name evidence="2" type="ORF">SY83_02960</name>
</gene>
<reference evidence="2 3" key="1">
    <citation type="submission" date="2015-01" db="EMBL/GenBank/DDBJ databases">
        <title>Paenibacillus swuensis/DY6/whole genome sequencing.</title>
        <authorList>
            <person name="Kim M.K."/>
            <person name="Srinivasan S."/>
            <person name="Lee J.-J."/>
        </authorList>
    </citation>
    <scope>NUCLEOTIDE SEQUENCE [LARGE SCALE GENOMIC DNA]</scope>
    <source>
        <strain evidence="2 3">DY6</strain>
    </source>
</reference>
<protein>
    <recommendedName>
        <fullName evidence="4">Stress protein</fullName>
    </recommendedName>
</protein>
<feature type="signal peptide" evidence="1">
    <location>
        <begin position="1"/>
        <end position="19"/>
    </location>
</feature>
<evidence type="ECO:0000313" key="2">
    <source>
        <dbReference type="EMBL" id="ANE45452.1"/>
    </source>
</evidence>
<name>A0A172TER8_9BACL</name>
<organism evidence="2 3">
    <name type="scientific">Paenibacillus swuensis</name>
    <dbReference type="NCBI Taxonomy" id="1178515"/>
    <lineage>
        <taxon>Bacteria</taxon>
        <taxon>Bacillati</taxon>
        <taxon>Bacillota</taxon>
        <taxon>Bacilli</taxon>
        <taxon>Bacillales</taxon>
        <taxon>Paenibacillaceae</taxon>
        <taxon>Paenibacillus</taxon>
    </lineage>
</organism>
<proteinExistence type="predicted"/>
<sequence length="141" mass="15602">MTKWILALSMLLMFTTACNNDSAAKVHTVGDVEKAFRQVGLVITKDASVTERPLGEITPQGYSLGSNAAVNVYLYKDSKTREEGFKAYEDSPKIMSSHAPIVYFTDNVLVLYNYAEVPNTAVAKTDETRFGKQLENAIKDL</sequence>
<dbReference type="PROSITE" id="PS51257">
    <property type="entry name" value="PROKAR_LIPOPROTEIN"/>
    <property type="match status" value="1"/>
</dbReference>
<dbReference type="AlphaFoldDB" id="A0A172TER8"/>
<dbReference type="PATRIC" id="fig|1178515.4.peg.578"/>
<dbReference type="RefSeq" id="WP_068604114.1">
    <property type="nucleotide sequence ID" value="NZ_CP011388.1"/>
</dbReference>